<keyword evidence="17" id="KW-0496">Mitochondrion</keyword>
<evidence type="ECO:0000256" key="21">
    <source>
        <dbReference type="ARBA" id="ARBA00047995"/>
    </source>
</evidence>
<dbReference type="GO" id="GO:0003677">
    <property type="term" value="F:DNA binding"/>
    <property type="evidence" value="ECO:0007669"/>
    <property type="project" value="UniProtKB-UniRule"/>
</dbReference>
<evidence type="ECO:0000256" key="12">
    <source>
        <dbReference type="ARBA" id="ARBA00022806"/>
    </source>
</evidence>
<dbReference type="InterPro" id="IPR011604">
    <property type="entry name" value="PDDEXK-like_dom_sf"/>
</dbReference>
<feature type="compositionally biased region" description="Basic residues" evidence="23">
    <location>
        <begin position="1"/>
        <end position="11"/>
    </location>
</feature>
<evidence type="ECO:0000313" key="28">
    <source>
        <dbReference type="RefSeq" id="XP_028132104.1"/>
    </source>
</evidence>
<dbReference type="GO" id="GO:0051539">
    <property type="term" value="F:4 iron, 4 sulfur cluster binding"/>
    <property type="evidence" value="ECO:0007669"/>
    <property type="project" value="UniProtKB-UniRule"/>
</dbReference>
<proteinExistence type="inferred from homology"/>
<comment type="subcellular location">
    <subcellularLocation>
        <location evidence="2">Mitochondrion</location>
    </subcellularLocation>
    <subcellularLocation>
        <location evidence="22">Nucleus</location>
    </subcellularLocation>
    <subcellularLocation>
        <location evidence="22">Chromosome</location>
    </subcellularLocation>
</comment>
<dbReference type="Gene3D" id="3.40.50.300">
    <property type="entry name" value="P-loop containing nucleotide triphosphate hydrolases"/>
    <property type="match status" value="3"/>
</dbReference>
<feature type="domain" description="DNA2/NAM7 helicase helicase" evidence="25">
    <location>
        <begin position="744"/>
        <end position="841"/>
    </location>
</feature>
<dbReference type="InterPro" id="IPR048459">
    <property type="entry name" value="DNA2_Rift"/>
</dbReference>
<dbReference type="Pfam" id="PF21123">
    <property type="entry name" value="Dna2_Rift"/>
    <property type="match status" value="1"/>
</dbReference>
<dbReference type="GO" id="GO:0017116">
    <property type="term" value="F:single-stranded DNA helicase activity"/>
    <property type="evidence" value="ECO:0007669"/>
    <property type="project" value="UniProtKB-UniRule"/>
</dbReference>
<dbReference type="CDD" id="cd22318">
    <property type="entry name" value="DNA2_N-like"/>
    <property type="match status" value="1"/>
</dbReference>
<keyword evidence="20 22" id="KW-0511">Multifunctional enzyme</keyword>
<dbReference type="GO" id="GO:0071932">
    <property type="term" value="P:replication fork reversal"/>
    <property type="evidence" value="ECO:0007669"/>
    <property type="project" value="TreeGrafter"/>
</dbReference>
<keyword evidence="19 22" id="KW-0539">Nucleus</keyword>
<feature type="domain" description="DNA replication factor Dna2 N-terminal" evidence="24">
    <location>
        <begin position="219"/>
        <end position="416"/>
    </location>
</feature>
<dbReference type="InterPro" id="IPR026851">
    <property type="entry name" value="Dna2/JHS1_DEXXQ-box"/>
</dbReference>
<keyword evidence="12 22" id="KW-0347">Helicase</keyword>
<keyword evidence="5 22" id="KW-0235">DNA replication</keyword>
<evidence type="ECO:0000259" key="24">
    <source>
        <dbReference type="Pfam" id="PF08696"/>
    </source>
</evidence>
<dbReference type="Pfam" id="PF13087">
    <property type="entry name" value="AAA_12"/>
    <property type="match status" value="1"/>
</dbReference>
<dbReference type="InterPro" id="IPR045055">
    <property type="entry name" value="DNA2/NAM7-like"/>
</dbReference>
<evidence type="ECO:0000256" key="11">
    <source>
        <dbReference type="ARBA" id="ARBA00022801"/>
    </source>
</evidence>
<keyword evidence="22" id="KW-0158">Chromosome</keyword>
<evidence type="ECO:0000256" key="15">
    <source>
        <dbReference type="ARBA" id="ARBA00023014"/>
    </source>
</evidence>
<evidence type="ECO:0000313" key="29">
    <source>
        <dbReference type="RefSeq" id="XP_028132105.1"/>
    </source>
</evidence>
<keyword evidence="8 22" id="KW-0547">Nucleotide-binding</keyword>
<dbReference type="InterPro" id="IPR041677">
    <property type="entry name" value="DNA2/NAM7_AAA_11"/>
</dbReference>
<evidence type="ECO:0000256" key="13">
    <source>
        <dbReference type="ARBA" id="ARBA00022840"/>
    </source>
</evidence>
<dbReference type="PANTHER" id="PTHR10887:SF433">
    <property type="entry name" value="DNA REPLICATION ATP-DEPENDENT HELICASE_NUCLEASE DNA2"/>
    <property type="match status" value="1"/>
</dbReference>
<keyword evidence="16 22" id="KW-0238">DNA-binding</keyword>
<evidence type="ECO:0000256" key="4">
    <source>
        <dbReference type="ARBA" id="ARBA00022485"/>
    </source>
</evidence>
<keyword evidence="11 22" id="KW-0378">Hydrolase</keyword>
<keyword evidence="4 22" id="KW-0004">4Fe-4S</keyword>
<dbReference type="Pfam" id="PF13086">
    <property type="entry name" value="AAA_11"/>
    <property type="match status" value="2"/>
</dbReference>
<evidence type="ECO:0000256" key="8">
    <source>
        <dbReference type="ARBA" id="ARBA00022741"/>
    </source>
</evidence>
<reference evidence="28 29" key="1">
    <citation type="submission" date="2025-04" db="UniProtKB">
        <authorList>
            <consortium name="RefSeq"/>
        </authorList>
    </citation>
    <scope>IDENTIFICATION</scope>
    <source>
        <tissue evidence="28 29">Whole insect</tissue>
    </source>
</reference>
<keyword evidence="18 22" id="KW-0234">DNA repair</keyword>
<evidence type="ECO:0000256" key="10">
    <source>
        <dbReference type="ARBA" id="ARBA00022763"/>
    </source>
</evidence>
<evidence type="ECO:0000256" key="3">
    <source>
        <dbReference type="ARBA" id="ARBA00007913"/>
    </source>
</evidence>
<keyword evidence="15 22" id="KW-0411">Iron-sulfur</keyword>
<keyword evidence="7 22" id="KW-0479">Metal-binding</keyword>
<keyword evidence="6 22" id="KW-0540">Nuclease</keyword>
<accession>A0A6P7FFT0</accession>
<dbReference type="GO" id="GO:0005739">
    <property type="term" value="C:mitochondrion"/>
    <property type="evidence" value="ECO:0007669"/>
    <property type="project" value="UniProtKB-SubCell"/>
</dbReference>
<evidence type="ECO:0000256" key="14">
    <source>
        <dbReference type="ARBA" id="ARBA00023004"/>
    </source>
</evidence>
<protein>
    <recommendedName>
        <fullName evidence="22">DNA replication ATP-dependent helicase/nuclease</fullName>
        <ecNumber evidence="22">3.1.-.-</ecNumber>
        <ecNumber evidence="22">3.6.4.12</ecNumber>
    </recommendedName>
</protein>
<evidence type="ECO:0000256" key="5">
    <source>
        <dbReference type="ARBA" id="ARBA00022705"/>
    </source>
</evidence>
<evidence type="ECO:0000256" key="7">
    <source>
        <dbReference type="ARBA" id="ARBA00022723"/>
    </source>
</evidence>
<keyword evidence="14 22" id="KW-0408">Iron</keyword>
<dbReference type="CDD" id="cd18041">
    <property type="entry name" value="DEXXQc_DNA2"/>
    <property type="match status" value="1"/>
</dbReference>
<evidence type="ECO:0000256" key="20">
    <source>
        <dbReference type="ARBA" id="ARBA00023268"/>
    </source>
</evidence>
<evidence type="ECO:0000256" key="1">
    <source>
        <dbReference type="ARBA" id="ARBA00001966"/>
    </source>
</evidence>
<dbReference type="GO" id="GO:0046872">
    <property type="term" value="F:metal ion binding"/>
    <property type="evidence" value="ECO:0007669"/>
    <property type="project" value="UniProtKB-UniRule"/>
</dbReference>
<comment type="similarity">
    <text evidence="3 22">Belongs to the DNA2/NAM7 helicase family.</text>
</comment>
<dbReference type="GO" id="GO:0033567">
    <property type="term" value="P:DNA replication, Okazaki fragment processing"/>
    <property type="evidence" value="ECO:0007669"/>
    <property type="project" value="UniProtKB-UniRule"/>
</dbReference>
<feature type="region of interest" description="Disordered" evidence="23">
    <location>
        <begin position="1"/>
        <end position="85"/>
    </location>
</feature>
<keyword evidence="13 22" id="KW-0067">ATP-binding</keyword>
<dbReference type="OrthoDB" id="306218at2759"/>
<feature type="domain" description="DNA2 rift barrel" evidence="27">
    <location>
        <begin position="590"/>
        <end position="685"/>
    </location>
</feature>
<evidence type="ECO:0000256" key="17">
    <source>
        <dbReference type="ARBA" id="ARBA00023128"/>
    </source>
</evidence>
<comment type="catalytic activity">
    <reaction evidence="21 22">
        <text>ATP + H2O = ADP + phosphate + H(+)</text>
        <dbReference type="Rhea" id="RHEA:13065"/>
        <dbReference type="ChEBI" id="CHEBI:15377"/>
        <dbReference type="ChEBI" id="CHEBI:15378"/>
        <dbReference type="ChEBI" id="CHEBI:30616"/>
        <dbReference type="ChEBI" id="CHEBI:43474"/>
        <dbReference type="ChEBI" id="CHEBI:456216"/>
        <dbReference type="EC" id="3.6.4.12"/>
    </reaction>
</comment>
<dbReference type="InterPro" id="IPR014808">
    <property type="entry name" value="DNA_replication_fac_Dna2_N"/>
</dbReference>
<evidence type="ECO:0000256" key="9">
    <source>
        <dbReference type="ARBA" id="ARBA00022759"/>
    </source>
</evidence>
<feature type="compositionally biased region" description="Polar residues" evidence="23">
    <location>
        <begin position="60"/>
        <end position="75"/>
    </location>
</feature>
<evidence type="ECO:0000256" key="18">
    <source>
        <dbReference type="ARBA" id="ARBA00023204"/>
    </source>
</evidence>
<name>A0A6P7FFT0_DIAVI</name>
<dbReference type="GO" id="GO:0017108">
    <property type="term" value="F:5'-flap endonuclease activity"/>
    <property type="evidence" value="ECO:0007669"/>
    <property type="project" value="UniProtKB-UniRule"/>
</dbReference>
<evidence type="ECO:0000256" key="22">
    <source>
        <dbReference type="RuleBase" id="RU367041"/>
    </source>
</evidence>
<dbReference type="GO" id="GO:0005634">
    <property type="term" value="C:nucleus"/>
    <property type="evidence" value="ECO:0007669"/>
    <property type="project" value="UniProtKB-SubCell"/>
</dbReference>
<dbReference type="EC" id="3.6.4.12" evidence="22"/>
<dbReference type="AlphaFoldDB" id="A0A6P7FFT0"/>
<dbReference type="RefSeq" id="XP_028132105.1">
    <property type="nucleotide sequence ID" value="XM_028276304.1"/>
</dbReference>
<dbReference type="GO" id="GO:0005524">
    <property type="term" value="F:ATP binding"/>
    <property type="evidence" value="ECO:0007669"/>
    <property type="project" value="UniProtKB-UniRule"/>
</dbReference>
<dbReference type="KEGG" id="dvv:114327635"/>
<dbReference type="InterPro" id="IPR027417">
    <property type="entry name" value="P-loop_NTPase"/>
</dbReference>
<organism evidence="29">
    <name type="scientific">Diabrotica virgifera virgifera</name>
    <name type="common">western corn rootworm</name>
    <dbReference type="NCBI Taxonomy" id="50390"/>
    <lineage>
        <taxon>Eukaryota</taxon>
        <taxon>Metazoa</taxon>
        <taxon>Ecdysozoa</taxon>
        <taxon>Arthropoda</taxon>
        <taxon>Hexapoda</taxon>
        <taxon>Insecta</taxon>
        <taxon>Pterygota</taxon>
        <taxon>Neoptera</taxon>
        <taxon>Endopterygota</taxon>
        <taxon>Coleoptera</taxon>
        <taxon>Polyphaga</taxon>
        <taxon>Cucujiformia</taxon>
        <taxon>Chrysomeloidea</taxon>
        <taxon>Chrysomelidae</taxon>
        <taxon>Galerucinae</taxon>
        <taxon>Diabroticina</taxon>
        <taxon>Diabroticites</taxon>
        <taxon>Diabrotica</taxon>
    </lineage>
</organism>
<evidence type="ECO:0000256" key="16">
    <source>
        <dbReference type="ARBA" id="ARBA00023125"/>
    </source>
</evidence>
<dbReference type="RefSeq" id="XP_028132104.1">
    <property type="nucleotide sequence ID" value="XM_028276303.1"/>
</dbReference>
<keyword evidence="10 22" id="KW-0227">DNA damage</keyword>
<evidence type="ECO:0000256" key="19">
    <source>
        <dbReference type="ARBA" id="ARBA00023242"/>
    </source>
</evidence>
<evidence type="ECO:0000256" key="6">
    <source>
        <dbReference type="ARBA" id="ARBA00022722"/>
    </source>
</evidence>
<dbReference type="SUPFAM" id="SSF52540">
    <property type="entry name" value="P-loop containing nucleoside triphosphate hydrolases"/>
    <property type="match status" value="1"/>
</dbReference>
<feature type="compositionally biased region" description="Basic and acidic residues" evidence="23">
    <location>
        <begin position="24"/>
        <end position="39"/>
    </location>
</feature>
<gene>
    <name evidence="28 29" type="primary">LOC114327635</name>
</gene>
<evidence type="ECO:0000259" key="27">
    <source>
        <dbReference type="Pfam" id="PF21123"/>
    </source>
</evidence>
<evidence type="ECO:0000259" key="25">
    <source>
        <dbReference type="Pfam" id="PF13086"/>
    </source>
</evidence>
<sequence>MNKPPRTKVKSPPKNNLKISQFFFKDRTNLKTNGTKEDNSEQSTNMALIDGAKSNKAGKTVNTNNDSMQSMGTLHNNKKRKSSEDEVDKECKKLCHEEEISCFKGHNVDESLDVTDCSILNQVPIDRLSSPEKLIKVKSPMKQKIEKENKTKQISLVKKEITQMDSFPDMCEVDFDDWEENTVIEPENFNLDLTQPCHCKITQIVTSGHTISLHLLSTKESKEAVCEVQGIWTYSNLSIGDTIYITCTKVNNTWVVNNDWGLIVFEPDILVSSTSVVGSLWCKRRNVLAERFRGFDSTNQYMILGTLIHSTLQHALKYNVSETEKLEGLVRKFMSKSRVVKNLYECDISADWINDEVVKYIPRIQEFMNVYVNKGNNQIQIKDNWKGRIDDIEDVEENIWCPELGIKGKIDVTVQVNNKPMPLELKTGKTSLSLEHRGQVMLYLMMMNKIGYNASSGLLLYIKEGVVKEISHTKKEERDLIYLRNELVYYLTQSVTEADNILIPPSLPEPINHKSCTNCPYSAICTVYAHVNNESLSSKPTLKSIQDEILQNLKQSHIDYFMKWTSLLLIEAESNKGAKDIKEIYLVPPSDREKKGRCISNLRISKVSDVIDELYFEHYFERMVPDSSGNFGTSGLLVGGYVVVSTDKRHAVAAGFVNDITATSISVTLERNLTLKFKNQTFYIDSYDSGMLQSFNLSSLALLLEPTPRAENLRKIIVGKESPTFRTTLPKVVGTTGKTILRRLNRVQQRAVLKAITANEYFLIKGMPGTGKTATIVALIQLLYELGKTVLITSHTNSAVDNVCLKLLEHGVKFIRLGSESKIHKDLHEYSEHSLTKNCSTASDYEAVYNSAQIIAVTCFASGHPVLTKRCLDICIVDESTQVLQPSVIRPLYACKTFILIGDPDQLPAVIKSSKARELGMSESLFERLYATDAATSLNINYRMNKTITALANHLTYNGELQVGNSSIENATISFPNKQVLTDSYSGDSWILKALDESLDSAVQFLDTGPVWNLEQDTSWKIHKSFSTEDTSSKVNIHEAAIIFKLVKALLKAGLPAKDIGVIASYRHQVEQLSTLLKSECIDINTVDQFQGKDKSVIIYSCGNSKNTDTFKVSKNDDILEDKRRLTVAITRAKHKLIIVGDVKTLMVYSTFKKLLSNFSNNVIKLCESRDFSWEQCLLLNES</sequence>
<comment type="cofactor">
    <cofactor evidence="1">
        <name>[4Fe-4S] cluster</name>
        <dbReference type="ChEBI" id="CHEBI:49883"/>
    </cofactor>
</comment>
<comment type="function">
    <text evidence="22">Key enzyme involved in DNA replication and DNA repair. Involved in Okazaki fragments processing by cleaving long flaps that escape FEN1: flaps that are longer than 27 nucleotides are coated by replication protein A complex (RPA), leading to recruit DNA2 which cleaves the flap until it is too short to bind RPA and becomes a substrate for FEN1. Also involved in 5'-end resection of DNA during double-strand break (DSB) repair by mediating the cleavage of 5'-ssDNA.</text>
</comment>
<feature type="domain" description="DNA2/NAM7 helicase helicase" evidence="25">
    <location>
        <begin position="845"/>
        <end position="913"/>
    </location>
</feature>
<dbReference type="EC" id="3.1.-.-" evidence="22"/>
<dbReference type="GO" id="GO:0006281">
    <property type="term" value="P:DNA repair"/>
    <property type="evidence" value="ECO:0007669"/>
    <property type="project" value="UniProtKB-KW"/>
</dbReference>
<dbReference type="InterPro" id="IPR047187">
    <property type="entry name" value="SF1_C_Upf1"/>
</dbReference>
<dbReference type="Gene3D" id="3.90.320.10">
    <property type="match status" value="1"/>
</dbReference>
<evidence type="ECO:0000256" key="2">
    <source>
        <dbReference type="ARBA" id="ARBA00004173"/>
    </source>
</evidence>
<evidence type="ECO:0000259" key="26">
    <source>
        <dbReference type="Pfam" id="PF13087"/>
    </source>
</evidence>
<keyword evidence="9" id="KW-0255">Endonuclease</keyword>
<dbReference type="CDD" id="cd18808">
    <property type="entry name" value="SF1_C_Upf1"/>
    <property type="match status" value="1"/>
</dbReference>
<evidence type="ECO:0000256" key="23">
    <source>
        <dbReference type="SAM" id="MobiDB-lite"/>
    </source>
</evidence>
<dbReference type="Pfam" id="PF08696">
    <property type="entry name" value="Dna2"/>
    <property type="match status" value="1"/>
</dbReference>
<dbReference type="PANTHER" id="PTHR10887">
    <property type="entry name" value="DNA2/NAM7 HELICASE FAMILY"/>
    <property type="match status" value="1"/>
</dbReference>
<dbReference type="GO" id="GO:0005694">
    <property type="term" value="C:chromosome"/>
    <property type="evidence" value="ECO:0007669"/>
    <property type="project" value="UniProtKB-SubCell"/>
</dbReference>
<feature type="domain" description="DNA2/NAM7 helicase-like C-terminal" evidence="26">
    <location>
        <begin position="921"/>
        <end position="1143"/>
    </location>
</feature>
<dbReference type="InterPro" id="IPR041679">
    <property type="entry name" value="DNA2/NAM7-like_C"/>
</dbReference>